<dbReference type="Proteomes" id="UP000254920">
    <property type="component" value="Unassembled WGS sequence"/>
</dbReference>
<keyword evidence="3" id="KW-1185">Reference proteome</keyword>
<feature type="domain" description="Flavinylation-associated cytochrome" evidence="1">
    <location>
        <begin position="8"/>
        <end position="57"/>
    </location>
</feature>
<dbReference type="GeneID" id="93090020"/>
<evidence type="ECO:0000313" key="2">
    <source>
        <dbReference type="EMBL" id="SUX11153.1"/>
    </source>
</evidence>
<dbReference type="RefSeq" id="WP_089181922.1">
    <property type="nucleotide sequence ID" value="NZ_CP043427.1"/>
</dbReference>
<gene>
    <name evidence="2" type="ORF">NCTC12475_01368</name>
</gene>
<dbReference type="InterPro" id="IPR025517">
    <property type="entry name" value="DUF4405"/>
</dbReference>
<proteinExistence type="predicted"/>
<dbReference type="Pfam" id="PF14358">
    <property type="entry name" value="DUF4405"/>
    <property type="match status" value="1"/>
</dbReference>
<dbReference type="EMBL" id="UFVD01000001">
    <property type="protein sequence ID" value="SUX11153.1"/>
    <property type="molecule type" value="Genomic_DNA"/>
</dbReference>
<dbReference type="AlphaFoldDB" id="A0A381DKD0"/>
<dbReference type="OrthoDB" id="5363112at2"/>
<sequence length="167" mass="19220">MKIKQKLVTPATISVFVIVALSGVLMSFSIKDIIMVRIHEYLGLAFVVIAIFHILANLKQFNEYFTKKSTLVVMLSIIFITLACYTFIPKDIVKLSAHKVMFNKTMEKSIKLNLEILDINNNEFVNFVTKNNFKFDSYDESFKDFAKQNGKNSKQMLQSILDFSNKN</sequence>
<reference evidence="2 3" key="1">
    <citation type="submission" date="2018-06" db="EMBL/GenBank/DDBJ databases">
        <authorList>
            <consortium name="Pathogen Informatics"/>
            <person name="Doyle S."/>
        </authorList>
    </citation>
    <scope>NUCLEOTIDE SEQUENCE [LARGE SCALE GENOMIC DNA]</scope>
    <source>
        <strain evidence="2 3">NCTC12475</strain>
    </source>
</reference>
<organism evidence="2 3">
    <name type="scientific">Campylobacter sputorum subsp. sputorum</name>
    <dbReference type="NCBI Taxonomy" id="32024"/>
    <lineage>
        <taxon>Bacteria</taxon>
        <taxon>Pseudomonadati</taxon>
        <taxon>Campylobacterota</taxon>
        <taxon>Epsilonproteobacteria</taxon>
        <taxon>Campylobacterales</taxon>
        <taxon>Campylobacteraceae</taxon>
        <taxon>Campylobacter</taxon>
    </lineage>
</organism>
<protein>
    <recommendedName>
        <fullName evidence="1">Flavinylation-associated cytochrome domain-containing protein</fullName>
    </recommendedName>
</protein>
<evidence type="ECO:0000259" key="1">
    <source>
        <dbReference type="Pfam" id="PF14358"/>
    </source>
</evidence>
<accession>A0A381DKD0</accession>
<name>A0A381DKD0_9BACT</name>
<evidence type="ECO:0000313" key="3">
    <source>
        <dbReference type="Proteomes" id="UP000254920"/>
    </source>
</evidence>